<organism evidence="3 4">
    <name type="scientific">Celerinatantimonas yamalensis</name>
    <dbReference type="NCBI Taxonomy" id="559956"/>
    <lineage>
        <taxon>Bacteria</taxon>
        <taxon>Pseudomonadati</taxon>
        <taxon>Pseudomonadota</taxon>
        <taxon>Gammaproteobacteria</taxon>
        <taxon>Celerinatantimonadaceae</taxon>
        <taxon>Celerinatantimonas</taxon>
    </lineage>
</organism>
<evidence type="ECO:0000259" key="2">
    <source>
        <dbReference type="Pfam" id="PF07687"/>
    </source>
</evidence>
<gene>
    <name evidence="3" type="ORF">ABUE30_09865</name>
</gene>
<evidence type="ECO:0000313" key="3">
    <source>
        <dbReference type="EMBL" id="MFM2485364.1"/>
    </source>
</evidence>
<sequence length="439" mass="47125">MDTAQLSTIVKHIEPQMIAWRRDFHQFAESGWLEYRTASVVADILDKLGYQLQLGQEVFVADARMGLPAQEVMAAAFERAREQGAIEPWLSHFANGFTGIVATLDSGKPGPTIGYRVDMDALDLDEVDDPNHIPSQAGFGSVNERMMHACGHDGHTAIGLGLATLLAQTRAEWSGCVKIIFQPAEEGTRGAKSMALAGVVDDVDYFTAIHIGTGIAQGQMVCANDSFMATSKLDVTFTGIAAHAGGNPEQGRSALLAAAQATLALHAINRHSEGASRINVGVLNAGTGRNIIAPSALLKVETRGQNNTINNYIYQQAKQIIQGVATMYGVDYTIKLVGAAQSSVSSPEWISFIQQQAQASGRFSAVHSHSQKPAGSEDATYFMERVKACGGQAAYSIFGTQLAAGHHNEHFDFNEIVLSDALHTLAMLTLNFDQFKSES</sequence>
<dbReference type="Gene3D" id="3.40.630.10">
    <property type="entry name" value="Zn peptidases"/>
    <property type="match status" value="2"/>
</dbReference>
<dbReference type="PANTHER" id="PTHR30575">
    <property type="entry name" value="PEPTIDASE M20"/>
    <property type="match status" value="1"/>
</dbReference>
<evidence type="ECO:0000313" key="4">
    <source>
        <dbReference type="Proteomes" id="UP001629953"/>
    </source>
</evidence>
<dbReference type="NCBIfam" id="TIGR01891">
    <property type="entry name" value="amidohydrolases"/>
    <property type="match status" value="1"/>
</dbReference>
<dbReference type="Pfam" id="PF07687">
    <property type="entry name" value="M20_dimer"/>
    <property type="match status" value="1"/>
</dbReference>
<dbReference type="InterPro" id="IPR011650">
    <property type="entry name" value="Peptidase_M20_dimer"/>
</dbReference>
<name>A0ABW9G7J3_9GAMM</name>
<dbReference type="InterPro" id="IPR017439">
    <property type="entry name" value="Amidohydrolase"/>
</dbReference>
<dbReference type="InterPro" id="IPR002933">
    <property type="entry name" value="Peptidase_M20"/>
</dbReference>
<dbReference type="InterPro" id="IPR036264">
    <property type="entry name" value="Bact_exopeptidase_dim_dom"/>
</dbReference>
<dbReference type="SUPFAM" id="SSF53187">
    <property type="entry name" value="Zn-dependent exopeptidases"/>
    <property type="match status" value="1"/>
</dbReference>
<comment type="caution">
    <text evidence="3">The sequence shown here is derived from an EMBL/GenBank/DDBJ whole genome shotgun (WGS) entry which is preliminary data.</text>
</comment>
<dbReference type="Pfam" id="PF01546">
    <property type="entry name" value="Peptidase_M20"/>
    <property type="match status" value="1"/>
</dbReference>
<keyword evidence="4" id="KW-1185">Reference proteome</keyword>
<dbReference type="Proteomes" id="UP001629953">
    <property type="component" value="Unassembled WGS sequence"/>
</dbReference>
<dbReference type="EMBL" id="JBEQCT010000004">
    <property type="protein sequence ID" value="MFM2485364.1"/>
    <property type="molecule type" value="Genomic_DNA"/>
</dbReference>
<dbReference type="SUPFAM" id="SSF55031">
    <property type="entry name" value="Bacterial exopeptidase dimerisation domain"/>
    <property type="match status" value="1"/>
</dbReference>
<accession>A0ABW9G7J3</accession>
<dbReference type="InterPro" id="IPR052030">
    <property type="entry name" value="Peptidase_M20/M20A_hydrolases"/>
</dbReference>
<dbReference type="PANTHER" id="PTHR30575:SF3">
    <property type="entry name" value="PEPTIDASE M20 DIMERISATION DOMAIN-CONTAINING PROTEIN"/>
    <property type="match status" value="1"/>
</dbReference>
<reference evidence="3 4" key="1">
    <citation type="journal article" date="2013" name="Int. J. Syst. Evol. Microbiol.">
        <title>Celerinatantimonas yamalensis sp. nov., a cold-adapted diazotrophic bacterium from a cold permafrost brine.</title>
        <authorList>
            <person name="Shcherbakova V."/>
            <person name="Chuvilskaya N."/>
            <person name="Rivkina E."/>
            <person name="Demidov N."/>
            <person name="Uchaeva V."/>
            <person name="Suetin S."/>
            <person name="Suzina N."/>
            <person name="Gilichinsky D."/>
        </authorList>
    </citation>
    <scope>NUCLEOTIDE SEQUENCE [LARGE SCALE GENOMIC DNA]</scope>
    <source>
        <strain evidence="3 4">C7</strain>
    </source>
</reference>
<feature type="domain" description="Peptidase M20 dimerisation" evidence="2">
    <location>
        <begin position="234"/>
        <end position="310"/>
    </location>
</feature>
<keyword evidence="1" id="KW-0378">Hydrolase</keyword>
<proteinExistence type="predicted"/>
<protein>
    <submittedName>
        <fullName evidence="3">Amidohydrolase</fullName>
    </submittedName>
</protein>
<evidence type="ECO:0000256" key="1">
    <source>
        <dbReference type="ARBA" id="ARBA00022801"/>
    </source>
</evidence>
<dbReference type="PIRSF" id="PIRSF005962">
    <property type="entry name" value="Pept_M20D_amidohydro"/>
    <property type="match status" value="1"/>
</dbReference>
<dbReference type="RefSeq" id="WP_408623596.1">
    <property type="nucleotide sequence ID" value="NZ_JBEQCT010000004.1"/>
</dbReference>